<dbReference type="EMBL" id="SGSQ01000001">
    <property type="protein sequence ID" value="RZG49354.1"/>
    <property type="molecule type" value="Genomic_DNA"/>
</dbReference>
<comment type="caution">
    <text evidence="1">The sequence shown here is derived from an EMBL/GenBank/DDBJ whole genome shotgun (WGS) entry which is preliminary data.</text>
</comment>
<dbReference type="NCBIfam" id="TIGR02564">
    <property type="entry name" value="cas_Csy1"/>
    <property type="match status" value="1"/>
</dbReference>
<evidence type="ECO:0000313" key="2">
    <source>
        <dbReference type="Proteomes" id="UP000293863"/>
    </source>
</evidence>
<proteinExistence type="predicted"/>
<reference evidence="1 2" key="1">
    <citation type="submission" date="2019-02" db="EMBL/GenBank/DDBJ databases">
        <title>The Batch Genome Submission of Acinetobacter spp. strains.</title>
        <authorList>
            <person name="Qin J."/>
            <person name="Hu Y."/>
            <person name="Ye H."/>
            <person name="Wei L."/>
            <person name="Feng Y."/>
            <person name="Zong Z."/>
        </authorList>
    </citation>
    <scope>NUCLEOTIDE SEQUENCE [LARGE SCALE GENOMIC DNA]</scope>
    <source>
        <strain evidence="1 2">WCHAW060049</strain>
    </source>
</reference>
<sequence>MNEEVDGISNSEATSIRELIEQYIQGRLNEKLEKLKEDDVEERNKLLEKYQPETWLEDASLRISQLRLATHTPKQHHPDSKASAMFYSSSEKAHDFVGSQGMQLDADVIGNAAVLDVFKLLRLQFQNVSLLERLLKADEELIAALALNQESAQIRYQRFLAFSQLPTELNAGRLSKQVLFPVEQDDYHTLVLLYPSSLAHRVYQQISSDRFSEESKKLREARFNKLHAEQESRQYPNLLVQNFGGSKPQNISQLNSDRRGSMWLLPSIPPTWQGQMVELPKGASVFTAYLTNRKDIKPLLGKLIALYRKEDRRNTVEFREERDELVVQLADCVLDMSFELQQSAPSGWTQQKSVYSTAESFWLDRGYREELFDKEDAGELTEEETKWLEAYRERDWHVEVGYNFGRWLSELLMKKAKLVDLDDHEDRAWSLILREKLQLLKEEFA</sequence>
<name>A0A4Q7AKG3_9GAMM</name>
<gene>
    <name evidence="1" type="primary">csy1</name>
    <name evidence="1" type="ORF">EXU28_00720</name>
</gene>
<evidence type="ECO:0000313" key="1">
    <source>
        <dbReference type="EMBL" id="RZG49354.1"/>
    </source>
</evidence>
<dbReference type="Pfam" id="PF09611">
    <property type="entry name" value="Cas_Csy1"/>
    <property type="match status" value="1"/>
</dbReference>
<dbReference type="RefSeq" id="WP_130130897.1">
    <property type="nucleotide sequence ID" value="NZ_SGSQ01000001.1"/>
</dbReference>
<organism evidence="1 2">
    <name type="scientific">Acinetobacter wuhouensis</name>
    <dbReference type="NCBI Taxonomy" id="1879050"/>
    <lineage>
        <taxon>Bacteria</taxon>
        <taxon>Pseudomonadati</taxon>
        <taxon>Pseudomonadota</taxon>
        <taxon>Gammaproteobacteria</taxon>
        <taxon>Moraxellales</taxon>
        <taxon>Moraxellaceae</taxon>
        <taxon>Acinetobacter</taxon>
    </lineage>
</organism>
<keyword evidence="2" id="KW-1185">Reference proteome</keyword>
<dbReference type="Proteomes" id="UP000293863">
    <property type="component" value="Unassembled WGS sequence"/>
</dbReference>
<accession>A0A4Q7AKG3</accession>
<protein>
    <submittedName>
        <fullName evidence="1">Type I-F CRISPR-associated protein Csy1</fullName>
    </submittedName>
</protein>
<dbReference type="AlphaFoldDB" id="A0A4Q7AKG3"/>
<dbReference type="InterPro" id="IPR013397">
    <property type="entry name" value="CRISPR-assoc_prot_Csy1"/>
</dbReference>